<organism evidence="2 3">
    <name type="scientific">Halobacillus campisalis</name>
    <dbReference type="NCBI Taxonomy" id="435909"/>
    <lineage>
        <taxon>Bacteria</taxon>
        <taxon>Bacillati</taxon>
        <taxon>Bacillota</taxon>
        <taxon>Bacilli</taxon>
        <taxon>Bacillales</taxon>
        <taxon>Bacillaceae</taxon>
        <taxon>Halobacillus</taxon>
    </lineage>
</organism>
<gene>
    <name evidence="2" type="ORF">ACFQMN_17890</name>
</gene>
<reference evidence="3" key="1">
    <citation type="journal article" date="2019" name="Int. J. Syst. Evol. Microbiol.">
        <title>The Global Catalogue of Microorganisms (GCM) 10K type strain sequencing project: providing services to taxonomists for standard genome sequencing and annotation.</title>
        <authorList>
            <consortium name="The Broad Institute Genomics Platform"/>
            <consortium name="The Broad Institute Genome Sequencing Center for Infectious Disease"/>
            <person name="Wu L."/>
            <person name="Ma J."/>
        </authorList>
    </citation>
    <scope>NUCLEOTIDE SEQUENCE [LARGE SCALE GENOMIC DNA]</scope>
    <source>
        <strain evidence="3">CCUG 73951</strain>
    </source>
</reference>
<protein>
    <submittedName>
        <fullName evidence="2">Aldolase</fullName>
    </submittedName>
</protein>
<proteinExistence type="predicted"/>
<dbReference type="InterPro" id="IPR027417">
    <property type="entry name" value="P-loop_NTPase"/>
</dbReference>
<accession>A0ABW2K9E8</accession>
<dbReference type="SUPFAM" id="SSF53795">
    <property type="entry name" value="PEP carboxykinase-like"/>
    <property type="match status" value="1"/>
</dbReference>
<sequence length="321" mass="36326">MLLTSMTNKYTAFGFIIESKFPFPELIPIRTEQKGDITIESKDLAQIWERIAESNKYFDVEPQCCLFKIPEVAIFMIEQGCKIFYSPLEDVKEDHIRLYLLGTCMGAILFQRNILPLHGSAVEIDGKAFAFVGHSGAGKSTTASAFLKRGHQLISDDVIPVTIENGVPVVTPAYPQQKLWQESLDEFDMTSVGLRPIVDRETKYAIPVEEKFVTKRLPLAGVIEIEKGEADKVDIHQVDNLLKLHTLFNHTYRNFMVKQMGLMNWHFSLSAQLCEQISLYKLTRPVTYFTANDLPGLILSTLRMEAVSHGEEHPSLIESNS</sequence>
<keyword evidence="3" id="KW-1185">Reference proteome</keyword>
<dbReference type="RefSeq" id="WP_289215104.1">
    <property type="nucleotide sequence ID" value="NZ_JAPVRC010000002.1"/>
</dbReference>
<name>A0ABW2K9E8_9BACI</name>
<dbReference type="Pfam" id="PF07475">
    <property type="entry name" value="Hpr_kinase_C"/>
    <property type="match status" value="1"/>
</dbReference>
<evidence type="ECO:0000313" key="2">
    <source>
        <dbReference type="EMBL" id="MFC7322739.1"/>
    </source>
</evidence>
<comment type="caution">
    <text evidence="2">The sequence shown here is derived from an EMBL/GenBank/DDBJ whole genome shotgun (WGS) entry which is preliminary data.</text>
</comment>
<evidence type="ECO:0000259" key="1">
    <source>
        <dbReference type="Pfam" id="PF07475"/>
    </source>
</evidence>
<dbReference type="EMBL" id="JBHTBY010000017">
    <property type="protein sequence ID" value="MFC7322739.1"/>
    <property type="molecule type" value="Genomic_DNA"/>
</dbReference>
<feature type="domain" description="HPr kinase/phosphorylase C-terminal" evidence="1">
    <location>
        <begin position="117"/>
        <end position="164"/>
    </location>
</feature>
<dbReference type="Proteomes" id="UP001596494">
    <property type="component" value="Unassembled WGS sequence"/>
</dbReference>
<dbReference type="Gene3D" id="3.40.50.300">
    <property type="entry name" value="P-loop containing nucleotide triphosphate hydrolases"/>
    <property type="match status" value="1"/>
</dbReference>
<evidence type="ECO:0000313" key="3">
    <source>
        <dbReference type="Proteomes" id="UP001596494"/>
    </source>
</evidence>
<dbReference type="InterPro" id="IPR011104">
    <property type="entry name" value="Hpr_kin/Pase_C"/>
</dbReference>